<feature type="domain" description="Thioredoxin" evidence="2">
    <location>
        <begin position="159"/>
        <end position="319"/>
    </location>
</feature>
<dbReference type="GO" id="GO:0016491">
    <property type="term" value="F:oxidoreductase activity"/>
    <property type="evidence" value="ECO:0007669"/>
    <property type="project" value="InterPro"/>
</dbReference>
<dbReference type="Proteomes" id="UP000244913">
    <property type="component" value="Unassembled WGS sequence"/>
</dbReference>
<evidence type="ECO:0000259" key="2">
    <source>
        <dbReference type="PROSITE" id="PS51352"/>
    </source>
</evidence>
<evidence type="ECO:0000313" key="3">
    <source>
        <dbReference type="EMBL" id="PVM85620.1"/>
    </source>
</evidence>
<dbReference type="PROSITE" id="PS51352">
    <property type="entry name" value="THIOREDOXIN_2"/>
    <property type="match status" value="1"/>
</dbReference>
<reference evidence="3 4" key="1">
    <citation type="submission" date="2018-04" db="EMBL/GenBank/DDBJ databases">
        <title>The genome sequence of Caulobacter sp. 736.</title>
        <authorList>
            <person name="Gao J."/>
            <person name="Sun J."/>
        </authorList>
    </citation>
    <scope>NUCLEOTIDE SEQUENCE [LARGE SCALE GENOMIC DNA]</scope>
    <source>
        <strain evidence="3 4">736</strain>
    </source>
</reference>
<dbReference type="Gene3D" id="3.40.30.10">
    <property type="entry name" value="Glutaredoxin"/>
    <property type="match status" value="1"/>
</dbReference>
<dbReference type="Pfam" id="PF00578">
    <property type="entry name" value="AhpC-TSA"/>
    <property type="match status" value="1"/>
</dbReference>
<dbReference type="Pfam" id="PF17991">
    <property type="entry name" value="Thioredoxin_10"/>
    <property type="match status" value="1"/>
</dbReference>
<dbReference type="PANTHER" id="PTHR46388">
    <property type="entry name" value="NHL REPEAT-CONTAINING PROTEIN 2"/>
    <property type="match status" value="1"/>
</dbReference>
<comment type="caution">
    <text evidence="3">The sequence shown here is derived from an EMBL/GenBank/DDBJ whole genome shotgun (WGS) entry which is preliminary data.</text>
</comment>
<dbReference type="Gene3D" id="2.60.120.260">
    <property type="entry name" value="Galactose-binding domain-like"/>
    <property type="match status" value="1"/>
</dbReference>
<accession>A0A2T9JPH9</accession>
<evidence type="ECO:0000313" key="4">
    <source>
        <dbReference type="Proteomes" id="UP000244913"/>
    </source>
</evidence>
<dbReference type="InterPro" id="IPR036249">
    <property type="entry name" value="Thioredoxin-like_sf"/>
</dbReference>
<name>A0A2T9JPH9_9CAUL</name>
<dbReference type="InterPro" id="IPR013766">
    <property type="entry name" value="Thioredoxin_domain"/>
</dbReference>
<keyword evidence="4" id="KW-1185">Reference proteome</keyword>
<dbReference type="EMBL" id="QDKP01000020">
    <property type="protein sequence ID" value="PVM85620.1"/>
    <property type="molecule type" value="Genomic_DNA"/>
</dbReference>
<dbReference type="PANTHER" id="PTHR46388:SF2">
    <property type="entry name" value="NHL REPEAT-CONTAINING PROTEIN 2"/>
    <property type="match status" value="1"/>
</dbReference>
<feature type="compositionally biased region" description="Basic residues" evidence="1">
    <location>
        <begin position="50"/>
        <end position="68"/>
    </location>
</feature>
<organism evidence="3 4">
    <name type="scientific">Caulobacter radicis</name>
    <dbReference type="NCBI Taxonomy" id="2172650"/>
    <lineage>
        <taxon>Bacteria</taxon>
        <taxon>Pseudomonadati</taxon>
        <taxon>Pseudomonadota</taxon>
        <taxon>Alphaproteobacteria</taxon>
        <taxon>Caulobacterales</taxon>
        <taxon>Caulobacteraceae</taxon>
        <taxon>Caulobacter</taxon>
    </lineage>
</organism>
<gene>
    <name evidence="3" type="ORF">DDF65_06580</name>
</gene>
<sequence length="495" mass="53957">MGVRRRDLRPLGRLAGQSRPRGHHHPQLPLAAGPGAGRGPLRRAGGQARPRPRHHRADHHHGRRRQRRPAPAAGRLRRQVQGPLRAPRCRRRRRPQPAPGSAARLRPRHPGRRPLGGLKPRSQGAVAVTRSEHLSRRDWLKGAAVGLAPLGLAPLSVAAAIGLPPARKALAWASGSSSALDALSLSPQWLNGPAPTPKALAGKVVLVAFWTYSCINSLRVLPYLRAWHARYRDRGLVVIGVHTPEFAFEKDVANVRQALSDLDVPFPVVLDSDWRIWRAYGNNAWPAFYFVGADGKVRGHAAGEGDYDRHERRIQALLAQVPGPAIAEGLSPIKAMGPEAAPDFAELGSPESYIGWGKADAFASPGGLRQDVAKAYRLPGALDLNRWGLAGEWRAGEEFTTSLAPGAAIASRFHARDLHMVLAPDQPGRPVRYRVRLDGQPPGLDHGWDVAADGTGVIDRPRMYQLVRQSRPVADRGFEITFLDPGVRAYAFTFG</sequence>
<feature type="compositionally biased region" description="Basic and acidic residues" evidence="1">
    <location>
        <begin position="1"/>
        <end position="10"/>
    </location>
</feature>
<proteinExistence type="predicted"/>
<dbReference type="InterPro" id="IPR000866">
    <property type="entry name" value="AhpC/TSA"/>
</dbReference>
<evidence type="ECO:0000256" key="1">
    <source>
        <dbReference type="SAM" id="MobiDB-lite"/>
    </source>
</evidence>
<dbReference type="InterPro" id="IPR041017">
    <property type="entry name" value="Thioredoxin_10"/>
</dbReference>
<dbReference type="GO" id="GO:0016209">
    <property type="term" value="F:antioxidant activity"/>
    <property type="evidence" value="ECO:0007669"/>
    <property type="project" value="InterPro"/>
</dbReference>
<protein>
    <recommendedName>
        <fullName evidence="2">Thioredoxin domain-containing protein</fullName>
    </recommendedName>
</protein>
<dbReference type="SUPFAM" id="SSF52833">
    <property type="entry name" value="Thioredoxin-like"/>
    <property type="match status" value="1"/>
</dbReference>
<feature type="region of interest" description="Disordered" evidence="1">
    <location>
        <begin position="1"/>
        <end position="131"/>
    </location>
</feature>
<dbReference type="AlphaFoldDB" id="A0A2T9JPH9"/>